<comment type="caution">
    <text evidence="2">The sequence shown here is derived from an EMBL/GenBank/DDBJ whole genome shotgun (WGS) entry which is preliminary data.</text>
</comment>
<accession>A0A316TLE7</accession>
<dbReference type="RefSeq" id="WP_109648108.1">
    <property type="nucleotide sequence ID" value="NZ_QGGB01000011.1"/>
</dbReference>
<reference evidence="2 3" key="1">
    <citation type="submission" date="2018-05" db="EMBL/GenBank/DDBJ databases">
        <title>Rhodohalobacter halophilus gen. nov., sp. nov., a moderately halophilic member of the family Balneolaceae.</title>
        <authorList>
            <person name="Liu Z.-W."/>
        </authorList>
    </citation>
    <scope>NUCLEOTIDE SEQUENCE [LARGE SCALE GENOMIC DNA]</scope>
    <source>
        <strain evidence="2 3">8A47</strain>
    </source>
</reference>
<keyword evidence="3" id="KW-1185">Reference proteome</keyword>
<protein>
    <recommendedName>
        <fullName evidence="4">Rod binding protein</fullName>
    </recommendedName>
</protein>
<feature type="region of interest" description="Disordered" evidence="1">
    <location>
        <begin position="1"/>
        <end position="26"/>
    </location>
</feature>
<sequence>MTTDPATSIANYSAITKTGNPQRDQIPQSGEDVAMEFERIFARQLVSEMAKGLFENSGTGEGVMQSGNQLYRDHIIDTLSSELAKQEPLGISDMVRRHLTQTETTE</sequence>
<dbReference type="EMBL" id="QGGB01000011">
    <property type="protein sequence ID" value="PWN05200.1"/>
    <property type="molecule type" value="Genomic_DNA"/>
</dbReference>
<dbReference type="OrthoDB" id="1525090at2"/>
<dbReference type="Proteomes" id="UP000245533">
    <property type="component" value="Unassembled WGS sequence"/>
</dbReference>
<name>A0A316TLE7_9BACT</name>
<evidence type="ECO:0008006" key="4">
    <source>
        <dbReference type="Google" id="ProtNLM"/>
    </source>
</evidence>
<gene>
    <name evidence="2" type="ORF">DDZ15_15865</name>
</gene>
<organism evidence="2 3">
    <name type="scientific">Rhodohalobacter mucosus</name>
    <dbReference type="NCBI Taxonomy" id="2079485"/>
    <lineage>
        <taxon>Bacteria</taxon>
        <taxon>Pseudomonadati</taxon>
        <taxon>Balneolota</taxon>
        <taxon>Balneolia</taxon>
        <taxon>Balneolales</taxon>
        <taxon>Balneolaceae</taxon>
        <taxon>Rhodohalobacter</taxon>
    </lineage>
</organism>
<proteinExistence type="predicted"/>
<dbReference type="AlphaFoldDB" id="A0A316TLE7"/>
<evidence type="ECO:0000313" key="3">
    <source>
        <dbReference type="Proteomes" id="UP000245533"/>
    </source>
</evidence>
<evidence type="ECO:0000256" key="1">
    <source>
        <dbReference type="SAM" id="MobiDB-lite"/>
    </source>
</evidence>
<evidence type="ECO:0000313" key="2">
    <source>
        <dbReference type="EMBL" id="PWN05200.1"/>
    </source>
</evidence>